<name>A0ABW8ES62_9BURK</name>
<comment type="caution">
    <text evidence="1">The sequence shown here is derived from an EMBL/GenBank/DDBJ whole genome shotgun (WGS) entry which is preliminary data.</text>
</comment>
<protein>
    <recommendedName>
        <fullName evidence="3">Capsule polysaccharide biosynthesis protein</fullName>
    </recommendedName>
</protein>
<reference evidence="1 2" key="1">
    <citation type="submission" date="2024-10" db="EMBL/GenBank/DDBJ databases">
        <title>The Natural Products Discovery Center: Release of the First 8490 Sequenced Strains for Exploring Actinobacteria Biosynthetic Diversity.</title>
        <authorList>
            <person name="Kalkreuter E."/>
            <person name="Kautsar S.A."/>
            <person name="Yang D."/>
            <person name="Bader C.D."/>
            <person name="Teijaro C.N."/>
            <person name="Fluegel L."/>
            <person name="Davis C.M."/>
            <person name="Simpson J.R."/>
            <person name="Lauterbach L."/>
            <person name="Steele A.D."/>
            <person name="Gui C."/>
            <person name="Meng S."/>
            <person name="Li G."/>
            <person name="Viehrig K."/>
            <person name="Ye F."/>
            <person name="Su P."/>
            <person name="Kiefer A.F."/>
            <person name="Nichols A."/>
            <person name="Cepeda A.J."/>
            <person name="Yan W."/>
            <person name="Fan B."/>
            <person name="Jiang Y."/>
            <person name="Adhikari A."/>
            <person name="Zheng C.-J."/>
            <person name="Schuster L."/>
            <person name="Cowan T.M."/>
            <person name="Smanski M.J."/>
            <person name="Chevrette M.G."/>
            <person name="De Carvalho L.P.S."/>
            <person name="Shen B."/>
        </authorList>
    </citation>
    <scope>NUCLEOTIDE SEQUENCE [LARGE SCALE GENOMIC DNA]</scope>
    <source>
        <strain evidence="1 2">NPDC087045</strain>
    </source>
</reference>
<evidence type="ECO:0000313" key="2">
    <source>
        <dbReference type="Proteomes" id="UP001617427"/>
    </source>
</evidence>
<accession>A0ABW8ES62</accession>
<proteinExistence type="predicted"/>
<dbReference type="EMBL" id="JBIUZV010000001">
    <property type="protein sequence ID" value="MFJ3044294.1"/>
    <property type="molecule type" value="Genomic_DNA"/>
</dbReference>
<keyword evidence="2" id="KW-1185">Reference proteome</keyword>
<evidence type="ECO:0008006" key="3">
    <source>
        <dbReference type="Google" id="ProtNLM"/>
    </source>
</evidence>
<organism evidence="1 2">
    <name type="scientific">Herbaspirillum chlorophenolicum</name>
    <dbReference type="NCBI Taxonomy" id="211589"/>
    <lineage>
        <taxon>Bacteria</taxon>
        <taxon>Pseudomonadati</taxon>
        <taxon>Pseudomonadota</taxon>
        <taxon>Betaproteobacteria</taxon>
        <taxon>Burkholderiales</taxon>
        <taxon>Oxalobacteraceae</taxon>
        <taxon>Herbaspirillum</taxon>
    </lineage>
</organism>
<evidence type="ECO:0000313" key="1">
    <source>
        <dbReference type="EMBL" id="MFJ3044294.1"/>
    </source>
</evidence>
<dbReference type="RefSeq" id="WP_402697931.1">
    <property type="nucleotide sequence ID" value="NZ_JBIUZV010000001.1"/>
</dbReference>
<dbReference type="Proteomes" id="UP001617427">
    <property type="component" value="Unassembled WGS sequence"/>
</dbReference>
<gene>
    <name evidence="1" type="ORF">ACIPEN_00560</name>
</gene>
<sequence>MKILIMSGPEGSLADALLENGVSTLVCVTQGNLHLRSRAGSVASGRNIALPQQIALDVPAVRSLLMKAYPLVDRWVGNGQSMSATLETMLEYTSTLIQFIGNYLPRFAVLETGAPHHLFTYCLDAALRYLEVPIYYLYGNAFDGRCLAVRGNEKAEVVNVTDYSPQAVIDDYVEQVQRNATYIPADSTRSLSPFLHGWRPYAAWLHVREGLARRYVALRKGAPALAEGPGIRLRLPPVGLGQLLRILKGHSQYRTLMGSRGVFAPESIGPNDVVYVGHMVPEATSFPESPDYPGEIDVLIDLKNRFPDSKVFYREHPAIALYSEFGHIHLQGLHKNPAFYEQLERLGIGLVPSGLHISKIRERGCLFATKTGRVAVENSVLGIPTLLYGYPFYGCDLPLAFHVGSLPARLTADMVRARAVEVTDCAAAVKTHLVARFSGSIDNPGIGLGNDASARPRFEEGVVRLVRLLGVDAAMSAEAQWRQEAGREAGMAQPAQG</sequence>